<evidence type="ECO:0000313" key="3">
    <source>
        <dbReference type="Proteomes" id="UP000579153"/>
    </source>
</evidence>
<feature type="transmembrane region" description="Helical" evidence="1">
    <location>
        <begin position="31"/>
        <end position="50"/>
    </location>
</feature>
<proteinExistence type="predicted"/>
<keyword evidence="1" id="KW-1133">Transmembrane helix</keyword>
<gene>
    <name evidence="2" type="ORF">HD596_006142</name>
</gene>
<dbReference type="RefSeq" id="WP_185072697.1">
    <property type="nucleotide sequence ID" value="NZ_CBDRAU010000001.1"/>
</dbReference>
<sequence length="53" mass="5581">MSDIRMVIGGLFLVYGVILVVAGALGSAINLWTGLAMAVFGGAFVAWARVRRL</sequence>
<evidence type="ECO:0000256" key="1">
    <source>
        <dbReference type="SAM" id="Phobius"/>
    </source>
</evidence>
<keyword evidence="3" id="KW-1185">Reference proteome</keyword>
<protein>
    <submittedName>
        <fullName evidence="2">Putative membrane protein</fullName>
    </submittedName>
</protein>
<dbReference type="EMBL" id="JACHMB010000001">
    <property type="protein sequence ID" value="MBB5779386.1"/>
    <property type="molecule type" value="Genomic_DNA"/>
</dbReference>
<dbReference type="AlphaFoldDB" id="A0A7W9G8Z5"/>
<comment type="caution">
    <text evidence="2">The sequence shown here is derived from an EMBL/GenBank/DDBJ whole genome shotgun (WGS) entry which is preliminary data.</text>
</comment>
<accession>A0A7W9G8Z5</accession>
<dbReference type="Proteomes" id="UP000579153">
    <property type="component" value="Unassembled WGS sequence"/>
</dbReference>
<organism evidence="2 3">
    <name type="scientific">Nonomuraea jabiensis</name>
    <dbReference type="NCBI Taxonomy" id="882448"/>
    <lineage>
        <taxon>Bacteria</taxon>
        <taxon>Bacillati</taxon>
        <taxon>Actinomycetota</taxon>
        <taxon>Actinomycetes</taxon>
        <taxon>Streptosporangiales</taxon>
        <taxon>Streptosporangiaceae</taxon>
        <taxon>Nonomuraea</taxon>
    </lineage>
</organism>
<name>A0A7W9G8Z5_9ACTN</name>
<feature type="transmembrane region" description="Helical" evidence="1">
    <location>
        <begin position="7"/>
        <end position="25"/>
    </location>
</feature>
<reference evidence="2 3" key="1">
    <citation type="submission" date="2020-08" db="EMBL/GenBank/DDBJ databases">
        <title>Sequencing the genomes of 1000 actinobacteria strains.</title>
        <authorList>
            <person name="Klenk H.-P."/>
        </authorList>
    </citation>
    <scope>NUCLEOTIDE SEQUENCE [LARGE SCALE GENOMIC DNA]</scope>
    <source>
        <strain evidence="2 3">DSM 45507</strain>
    </source>
</reference>
<evidence type="ECO:0000313" key="2">
    <source>
        <dbReference type="EMBL" id="MBB5779386.1"/>
    </source>
</evidence>
<keyword evidence="1" id="KW-0472">Membrane</keyword>
<keyword evidence="1" id="KW-0812">Transmembrane</keyword>